<dbReference type="EMBL" id="MT162466">
    <property type="protein sequence ID" value="QIN96787.1"/>
    <property type="molecule type" value="Genomic_DNA"/>
</dbReference>
<dbReference type="KEGG" id="vg:77945321"/>
<dbReference type="GO" id="GO:0003796">
    <property type="term" value="F:lysozyme activity"/>
    <property type="evidence" value="ECO:0007669"/>
    <property type="project" value="UniProtKB-EC"/>
</dbReference>
<evidence type="ECO:0000313" key="7">
    <source>
        <dbReference type="Proteomes" id="UP000502617"/>
    </source>
</evidence>
<keyword evidence="5" id="KW-0812">Transmembrane</keyword>
<dbReference type="SUPFAM" id="SSF53955">
    <property type="entry name" value="Lysozyme-like"/>
    <property type="match status" value="1"/>
</dbReference>
<evidence type="ECO:0000313" key="6">
    <source>
        <dbReference type="EMBL" id="QIN96787.1"/>
    </source>
</evidence>
<dbReference type="InterPro" id="IPR002196">
    <property type="entry name" value="Glyco_hydro_24"/>
</dbReference>
<evidence type="ECO:0000256" key="4">
    <source>
        <dbReference type="SAM" id="MobiDB-lite"/>
    </source>
</evidence>
<dbReference type="GO" id="GO:0016998">
    <property type="term" value="P:cell wall macromolecule catabolic process"/>
    <property type="evidence" value="ECO:0007669"/>
    <property type="project" value="InterPro"/>
</dbReference>
<evidence type="ECO:0000256" key="2">
    <source>
        <dbReference type="ARBA" id="ARBA00022638"/>
    </source>
</evidence>
<evidence type="ECO:0000256" key="3">
    <source>
        <dbReference type="RuleBase" id="RU003788"/>
    </source>
</evidence>
<protein>
    <recommendedName>
        <fullName evidence="3">Lysozyme</fullName>
        <ecNumber evidence="3">3.2.1.17</ecNumber>
    </recommendedName>
</protein>
<dbReference type="Proteomes" id="UP000502617">
    <property type="component" value="Segment"/>
</dbReference>
<accession>A0A6G8R5V0</accession>
<organism evidence="6 7">
    <name type="scientific">Synechococcus phage S-N03</name>
    <dbReference type="NCBI Taxonomy" id="2718943"/>
    <lineage>
        <taxon>Viruses</taxon>
        <taxon>Duplodnaviria</taxon>
        <taxon>Heunggongvirae</taxon>
        <taxon>Uroviricota</taxon>
        <taxon>Caudoviricetes</taxon>
        <taxon>Pantevenvirales</taxon>
        <taxon>Kyanoviridae</taxon>
        <taxon>Huanghaivirus</taxon>
        <taxon>Huanghaivirus snothree</taxon>
    </lineage>
</organism>
<dbReference type="Pfam" id="PF00959">
    <property type="entry name" value="Phage_lysozyme"/>
    <property type="match status" value="1"/>
</dbReference>
<evidence type="ECO:0000256" key="1">
    <source>
        <dbReference type="ARBA" id="ARBA00022529"/>
    </source>
</evidence>
<feature type="region of interest" description="Disordered" evidence="4">
    <location>
        <begin position="41"/>
        <end position="69"/>
    </location>
</feature>
<dbReference type="GO" id="GO:0042742">
    <property type="term" value="P:defense response to bacterium"/>
    <property type="evidence" value="ECO:0007669"/>
    <property type="project" value="UniProtKB-KW"/>
</dbReference>
<dbReference type="EC" id="3.2.1.17" evidence="3"/>
<feature type="transmembrane region" description="Helical" evidence="5">
    <location>
        <begin position="90"/>
        <end position="111"/>
    </location>
</feature>
<evidence type="ECO:0000256" key="5">
    <source>
        <dbReference type="SAM" id="Phobius"/>
    </source>
</evidence>
<comment type="catalytic activity">
    <reaction evidence="3">
        <text>Hydrolysis of (1-&gt;4)-beta-linkages between N-acetylmuramic acid and N-acetyl-D-glucosamine residues in a peptidoglycan and between N-acetyl-D-glucosamine residues in chitodextrins.</text>
        <dbReference type="EC" id="3.2.1.17"/>
    </reaction>
</comment>
<feature type="compositionally biased region" description="Basic and acidic residues" evidence="4">
    <location>
        <begin position="42"/>
        <end position="56"/>
    </location>
</feature>
<keyword evidence="5" id="KW-0472">Membrane</keyword>
<keyword evidence="3" id="KW-0326">Glycosidase</keyword>
<keyword evidence="1 3" id="KW-0929">Antimicrobial</keyword>
<keyword evidence="3" id="KW-0378">Hydrolase</keyword>
<feature type="region of interest" description="Disordered" evidence="4">
    <location>
        <begin position="164"/>
        <end position="189"/>
    </location>
</feature>
<keyword evidence="2 3" id="KW-0081">Bacteriolytic enzyme</keyword>
<feature type="region of interest" description="Disordered" evidence="4">
    <location>
        <begin position="603"/>
        <end position="623"/>
    </location>
</feature>
<dbReference type="GeneID" id="77945321"/>
<dbReference type="Gene3D" id="1.10.530.40">
    <property type="match status" value="1"/>
</dbReference>
<dbReference type="RefSeq" id="YP_010669167.1">
    <property type="nucleotide sequence ID" value="NC_070959.1"/>
</dbReference>
<proteinExistence type="inferred from homology"/>
<name>A0A6G8R5V0_9CAUD</name>
<dbReference type="GO" id="GO:0009253">
    <property type="term" value="P:peptidoglycan catabolic process"/>
    <property type="evidence" value="ECO:0007669"/>
    <property type="project" value="InterPro"/>
</dbReference>
<reference evidence="6 7" key="1">
    <citation type="submission" date="2020-03" db="EMBL/GenBank/DDBJ databases">
        <title>The Isolation and Genome Sequence of a Novel Cyanophage S-N03 from the Huanghai Sea, China.</title>
        <authorList>
            <person name="Jiang T."/>
        </authorList>
    </citation>
    <scope>NUCLEOTIDE SEQUENCE [LARGE SCALE GENOMIC DNA]</scope>
</reference>
<dbReference type="GO" id="GO:0031640">
    <property type="term" value="P:killing of cells of another organism"/>
    <property type="evidence" value="ECO:0007669"/>
    <property type="project" value="UniProtKB-KW"/>
</dbReference>
<dbReference type="InterPro" id="IPR023347">
    <property type="entry name" value="Lysozyme_dom_sf"/>
</dbReference>
<keyword evidence="7" id="KW-1185">Reference proteome</keyword>
<comment type="similarity">
    <text evidence="3">Belongs to the glycosyl hydrolase 24 family.</text>
</comment>
<dbReference type="InterPro" id="IPR023346">
    <property type="entry name" value="Lysozyme-like_dom_sf"/>
</dbReference>
<keyword evidence="5" id="KW-1133">Transmembrane helix</keyword>
<sequence>MAYSEDNIQQFFTDLLKSSKQKEKAVRDLGKTTDKLLAIETKSAKADKKEQKEEQKHKNRLAQLAARKERDQKGPIQEMFGKDKAAGTKLSGWLMAALGLGAGVAGAAWLMSDDPTAKKIRDEIGKLIKQGVEALKKALKEAIDKAVAELDAFLRGWANDQFRGTGLGTTTTPGEQEAQTEAADGTRQEKMDQLRDEIKNGNWIDNITGAQQERREQLYYLEAGEVMQYTPEFRMGGGGGKHGRNIVSGDVTQIREQTAGIAQEDKDRLKELDTLIRDRREFNDRLAKMPKDDDSYDLLVKKLNEKEEEIGQFYSENEALTKLLEGARNKRLERINQPVVQKQTGGVIKVPGYGDGDKVPMLLPPESFVLNKKASKHYVKRQTGGTVEAVKHIKKDEALSSLTKGSNDWIRPGGNSVISKTPWSKITPDTTIHAYYDKVGRIPTIGWGSTFYDDISSGTQKVKMGDTITKSKADQIMLDNVKKLAQKYTKKIPNWKKMSNSQRAGLLSMGYNAPNFYGAYRGITAALDSGDMAKVKQNLRWGGPSEARITESQAMMTRGPQNLNAIKGPKIVGEGRVGERVVGTGNAAVDWLRGVTGGPKVGDVIKRQQGGPITVPGSGDGDKVPMLLPEGSFVLNREASQRLQTGGVVGAETSHQRFMEANESVPTMVIPPPKTVVVKRRALVTPPPIGQPNRGYNMGSGGGVNIVEQSSNLHRIQSGAAV</sequence>